<comment type="caution">
    <text evidence="2">The sequence shown here is derived from an EMBL/GenBank/DDBJ whole genome shotgun (WGS) entry which is preliminary data.</text>
</comment>
<organism evidence="2 3">
    <name type="scientific">Lepraria finkii</name>
    <dbReference type="NCBI Taxonomy" id="1340010"/>
    <lineage>
        <taxon>Eukaryota</taxon>
        <taxon>Fungi</taxon>
        <taxon>Dikarya</taxon>
        <taxon>Ascomycota</taxon>
        <taxon>Pezizomycotina</taxon>
        <taxon>Lecanoromycetes</taxon>
        <taxon>OSLEUM clade</taxon>
        <taxon>Lecanoromycetidae</taxon>
        <taxon>Lecanorales</taxon>
        <taxon>Lecanorineae</taxon>
        <taxon>Stereocaulaceae</taxon>
        <taxon>Lepraria</taxon>
    </lineage>
</organism>
<dbReference type="EMBL" id="JBHFEH010000003">
    <property type="protein sequence ID" value="KAL2058010.1"/>
    <property type="molecule type" value="Genomic_DNA"/>
</dbReference>
<name>A0ABR4BJL0_9LECA</name>
<dbReference type="Proteomes" id="UP001590951">
    <property type="component" value="Unassembled WGS sequence"/>
</dbReference>
<evidence type="ECO:0008006" key="4">
    <source>
        <dbReference type="Google" id="ProtNLM"/>
    </source>
</evidence>
<reference evidence="2 3" key="1">
    <citation type="submission" date="2024-09" db="EMBL/GenBank/DDBJ databases">
        <title>Rethinking Asexuality: The Enigmatic Case of Functional Sexual Genes in Lepraria (Stereocaulaceae).</title>
        <authorList>
            <person name="Doellman M."/>
            <person name="Sun Y."/>
            <person name="Barcenas-Pena A."/>
            <person name="Lumbsch H.T."/>
            <person name="Grewe F."/>
        </authorList>
    </citation>
    <scope>NUCLEOTIDE SEQUENCE [LARGE SCALE GENOMIC DNA]</scope>
    <source>
        <strain evidence="2 3">Grewe 0041</strain>
    </source>
</reference>
<evidence type="ECO:0000256" key="1">
    <source>
        <dbReference type="SAM" id="MobiDB-lite"/>
    </source>
</evidence>
<proteinExistence type="predicted"/>
<gene>
    <name evidence="2" type="ORF">ABVK25_001628</name>
</gene>
<evidence type="ECO:0000313" key="3">
    <source>
        <dbReference type="Proteomes" id="UP001590951"/>
    </source>
</evidence>
<sequence>MPFSRLHHNLPRSSRNDQGKLAQLTETFPDEDPEELDEALKDARDNYTEAVLIINASRALSGTSQMQFGPRKLQRPAPRQHANSHPNVVLNDAIPRLRSSSIAACFCTFSTTSWAYEPSAATFCSYVHPIRTSTICSAPIAKYPDATTVLSPAFQAPQQQPMYPWTPSQGPLDTNDSRGRLAVPLYEFPPPDLMDYDMSYFIGVRMRPEWNRSKEDRHWEQVRRERSAALRWEMGEEKDLCTIM</sequence>
<feature type="region of interest" description="Disordered" evidence="1">
    <location>
        <begin position="64"/>
        <end position="86"/>
    </location>
</feature>
<evidence type="ECO:0000313" key="2">
    <source>
        <dbReference type="EMBL" id="KAL2058010.1"/>
    </source>
</evidence>
<accession>A0ABR4BJL0</accession>
<protein>
    <recommendedName>
        <fullName evidence="4">CUE domain-containing protein</fullName>
    </recommendedName>
</protein>
<keyword evidence="3" id="KW-1185">Reference proteome</keyword>